<proteinExistence type="predicted"/>
<evidence type="ECO:0000256" key="1">
    <source>
        <dbReference type="SAM" id="MobiDB-lite"/>
    </source>
</evidence>
<reference evidence="3" key="1">
    <citation type="journal article" date="2019" name="Int. J. Syst. Evol. Microbiol.">
        <title>The Global Catalogue of Microorganisms (GCM) 10K type strain sequencing project: providing services to taxonomists for standard genome sequencing and annotation.</title>
        <authorList>
            <consortium name="The Broad Institute Genomics Platform"/>
            <consortium name="The Broad Institute Genome Sequencing Center for Infectious Disease"/>
            <person name="Wu L."/>
            <person name="Ma J."/>
        </authorList>
    </citation>
    <scope>NUCLEOTIDE SEQUENCE [LARGE SCALE GENOMIC DNA]</scope>
    <source>
        <strain evidence="3">JCM 16540</strain>
    </source>
</reference>
<dbReference type="Pfam" id="PF13822">
    <property type="entry name" value="ACC_epsilon"/>
    <property type="match status" value="1"/>
</dbReference>
<keyword evidence="3" id="KW-1185">Reference proteome</keyword>
<dbReference type="Proteomes" id="UP001500767">
    <property type="component" value="Unassembled WGS sequence"/>
</dbReference>
<evidence type="ECO:0000313" key="2">
    <source>
        <dbReference type="EMBL" id="GAA3570846.1"/>
    </source>
</evidence>
<comment type="caution">
    <text evidence="2">The sequence shown here is derived from an EMBL/GenBank/DDBJ whole genome shotgun (WGS) entry which is preliminary data.</text>
</comment>
<sequence>MGAVSNAGHDPGDATDGAPVEPLFRVVRGAPTDVELAALSVVLAARTRPVDEPAPPRQGPSAWAASARAGREPGRPGPDAWRRSARG</sequence>
<feature type="region of interest" description="Disordered" evidence="1">
    <location>
        <begin position="46"/>
        <end position="87"/>
    </location>
</feature>
<protein>
    <recommendedName>
        <fullName evidence="4">Acyl-CoA carboxylase epsilon subunit</fullName>
    </recommendedName>
</protein>
<accession>A0ABP6XR29</accession>
<organism evidence="2 3">
    <name type="scientific">Microlunatus spumicola</name>
    <dbReference type="NCBI Taxonomy" id="81499"/>
    <lineage>
        <taxon>Bacteria</taxon>
        <taxon>Bacillati</taxon>
        <taxon>Actinomycetota</taxon>
        <taxon>Actinomycetes</taxon>
        <taxon>Propionibacteriales</taxon>
        <taxon>Propionibacteriaceae</taxon>
        <taxon>Microlunatus</taxon>
    </lineage>
</organism>
<evidence type="ECO:0008006" key="4">
    <source>
        <dbReference type="Google" id="ProtNLM"/>
    </source>
</evidence>
<dbReference type="EMBL" id="BAAAYR010000004">
    <property type="protein sequence ID" value="GAA3570846.1"/>
    <property type="molecule type" value="Genomic_DNA"/>
</dbReference>
<dbReference type="InterPro" id="IPR032716">
    <property type="entry name" value="ACC_epsilon"/>
</dbReference>
<gene>
    <name evidence="2" type="ORF">GCM10022197_29120</name>
</gene>
<name>A0ABP6XR29_9ACTN</name>
<evidence type="ECO:0000313" key="3">
    <source>
        <dbReference type="Proteomes" id="UP001500767"/>
    </source>
</evidence>